<evidence type="ECO:0000313" key="3">
    <source>
        <dbReference type="Proteomes" id="UP001604277"/>
    </source>
</evidence>
<evidence type="ECO:0000256" key="1">
    <source>
        <dbReference type="SAM" id="MobiDB-lite"/>
    </source>
</evidence>
<keyword evidence="3" id="KW-1185">Reference proteome</keyword>
<sequence length="124" mass="13469">MAKESSNFNLGFQEFGGFLQNIASSHTTSHVPQHQYSYDGHIEYMHGDENVPGGGGIHAIKISVAIIPLSLRSGGPSFNLAQDPTYNLRNSQAARPPMASSQSGHTSSDVTQCQICKKRRHRSS</sequence>
<feature type="compositionally biased region" description="Polar residues" evidence="1">
    <location>
        <begin position="82"/>
        <end position="114"/>
    </location>
</feature>
<reference evidence="3" key="1">
    <citation type="submission" date="2024-07" db="EMBL/GenBank/DDBJ databases">
        <title>Two chromosome-level genome assemblies of Korean endemic species Abeliophyllum distichum and Forsythia ovata (Oleaceae).</title>
        <authorList>
            <person name="Jang H."/>
        </authorList>
    </citation>
    <scope>NUCLEOTIDE SEQUENCE [LARGE SCALE GENOMIC DNA]</scope>
</reference>
<protein>
    <submittedName>
        <fullName evidence="2">Uncharacterized protein</fullName>
    </submittedName>
</protein>
<accession>A0ABD1RLI0</accession>
<organism evidence="2 3">
    <name type="scientific">Forsythia ovata</name>
    <dbReference type="NCBI Taxonomy" id="205694"/>
    <lineage>
        <taxon>Eukaryota</taxon>
        <taxon>Viridiplantae</taxon>
        <taxon>Streptophyta</taxon>
        <taxon>Embryophyta</taxon>
        <taxon>Tracheophyta</taxon>
        <taxon>Spermatophyta</taxon>
        <taxon>Magnoliopsida</taxon>
        <taxon>eudicotyledons</taxon>
        <taxon>Gunneridae</taxon>
        <taxon>Pentapetalae</taxon>
        <taxon>asterids</taxon>
        <taxon>lamiids</taxon>
        <taxon>Lamiales</taxon>
        <taxon>Oleaceae</taxon>
        <taxon>Forsythieae</taxon>
        <taxon>Forsythia</taxon>
    </lineage>
</organism>
<name>A0ABD1RLI0_9LAMI</name>
<proteinExistence type="predicted"/>
<dbReference type="AlphaFoldDB" id="A0ABD1RLI0"/>
<feature type="region of interest" description="Disordered" evidence="1">
    <location>
        <begin position="82"/>
        <end position="124"/>
    </location>
</feature>
<dbReference type="EMBL" id="JBFOLJ010000012">
    <property type="protein sequence ID" value="KAL2488618.1"/>
    <property type="molecule type" value="Genomic_DNA"/>
</dbReference>
<dbReference type="Proteomes" id="UP001604277">
    <property type="component" value="Unassembled WGS sequence"/>
</dbReference>
<gene>
    <name evidence="2" type="ORF">Fot_41910</name>
</gene>
<evidence type="ECO:0000313" key="2">
    <source>
        <dbReference type="EMBL" id="KAL2488618.1"/>
    </source>
</evidence>
<comment type="caution">
    <text evidence="2">The sequence shown here is derived from an EMBL/GenBank/DDBJ whole genome shotgun (WGS) entry which is preliminary data.</text>
</comment>